<evidence type="ECO:0000313" key="6">
    <source>
        <dbReference type="Proteomes" id="UP000199690"/>
    </source>
</evidence>
<dbReference type="EMBL" id="FOME01000004">
    <property type="protein sequence ID" value="SFD42836.1"/>
    <property type="molecule type" value="Genomic_DNA"/>
</dbReference>
<dbReference type="GO" id="GO:0006508">
    <property type="term" value="P:proteolysis"/>
    <property type="evidence" value="ECO:0007669"/>
    <property type="project" value="InterPro"/>
</dbReference>
<evidence type="ECO:0000313" key="5">
    <source>
        <dbReference type="EMBL" id="SFD42836.1"/>
    </source>
</evidence>
<keyword evidence="6" id="KW-1185">Reference proteome</keyword>
<dbReference type="Pfam" id="PF00656">
    <property type="entry name" value="Peptidase_C14"/>
    <property type="match status" value="1"/>
</dbReference>
<dbReference type="InterPro" id="IPR029000">
    <property type="entry name" value="Cyclophilin-like_dom_sf"/>
</dbReference>
<dbReference type="SMR" id="A0A1H6E8D8"/>
<accession>A0A1H6E8D8</accession>
<dbReference type="GO" id="GO:0004197">
    <property type="term" value="F:cysteine-type endopeptidase activity"/>
    <property type="evidence" value="ECO:0007669"/>
    <property type="project" value="InterPro"/>
</dbReference>
<gene>
    <name evidence="4" type="ORF">SAMN02982929_05741</name>
    <name evidence="5" type="ORF">SAMN05216506_104270</name>
</gene>
<dbReference type="Gene3D" id="3.40.50.1460">
    <property type="match status" value="1"/>
</dbReference>
<dbReference type="AlphaFoldDB" id="A0A1H6E8D8"/>
<dbReference type="Gene3D" id="2.40.100.10">
    <property type="entry name" value="Cyclophilin-like"/>
    <property type="match status" value="1"/>
</dbReference>
<sequence>MGEKRRALLIATDTYSDKTFRRLRTPRADADALAAVLTDPAIGGYEVETLHNPPAHEANLTIEDLFAAARSDELALLHISGHGIKDDYGRLHLAMTNSRHDRLNATAVNAQFVRNQMDNTRSRGVVVLLDCCFAGAFPAGSAHRTGENAGVLDQLGGRGSAVMTSSSALEYSFEPDDPDGSTVTGTAQSSVFTAALVKGLRTGAADRNGDGLVDVDELYEFIYEEVRAARKPQTPGLDSRFQGRLIVASSNAPRLPADLGRAARSTLPAVRSAAVEELAALLSSGTPSTADAARTALAELADDDSRTVSTAAKAALGGIGTAAPEEPTRSTSPPVRLRRKRLTFGRLLIGAALAAAAIALASLIVDAIGGRGTTAGEDPATKSCAYQPNEAAASGPPPPSGEVPTTGIVHATINTNIGPIPVALNRSLAPCAVASFVALAESGFYDRTGCADSGQYALRCGFDREPGYAVPVETRSEPQIRSGVLWQMPGHSTELMFSFADPVAQPVEFTALGTVSREGLVVIGNKVHENLAASNEHLADVVINDVVVQE</sequence>
<keyword evidence="2" id="KW-0812">Transmembrane</keyword>
<feature type="region of interest" description="Disordered" evidence="1">
    <location>
        <begin position="318"/>
        <end position="337"/>
    </location>
</feature>
<dbReference type="SUPFAM" id="SSF50891">
    <property type="entry name" value="Cyclophilin-like"/>
    <property type="match status" value="1"/>
</dbReference>
<reference evidence="6 7" key="1">
    <citation type="submission" date="2016-10" db="EMBL/GenBank/DDBJ databases">
        <authorList>
            <person name="Varghese N."/>
            <person name="Submissions S."/>
        </authorList>
    </citation>
    <scope>NUCLEOTIDE SEQUENCE [LARGE SCALE GENOMIC DNA]</scope>
    <source>
        <strain evidence="7">ATCC 20501</strain>
        <strain evidence="5 6">CGMCC 4.3529</strain>
    </source>
</reference>
<evidence type="ECO:0000313" key="7">
    <source>
        <dbReference type="Proteomes" id="UP000236729"/>
    </source>
</evidence>
<dbReference type="InterPro" id="IPR018247">
    <property type="entry name" value="EF_Hand_1_Ca_BS"/>
</dbReference>
<keyword evidence="4" id="KW-0413">Isomerase</keyword>
<protein>
    <submittedName>
        <fullName evidence="5">Caspase domain-containing protein</fullName>
    </submittedName>
    <submittedName>
        <fullName evidence="4">Peptidyl-prolyl cis-trans isomerase (Rotamase)-cyclophilin family</fullName>
    </submittedName>
</protein>
<dbReference type="Proteomes" id="UP000199690">
    <property type="component" value="Unassembled WGS sequence"/>
</dbReference>
<evidence type="ECO:0000259" key="3">
    <source>
        <dbReference type="Pfam" id="PF00656"/>
    </source>
</evidence>
<accession>A0A1I1S8Q4</accession>
<dbReference type="GO" id="GO:0016853">
    <property type="term" value="F:isomerase activity"/>
    <property type="evidence" value="ECO:0007669"/>
    <property type="project" value="UniProtKB-KW"/>
</dbReference>
<dbReference type="NCBIfam" id="NF047832">
    <property type="entry name" value="caspase_w_EACC1"/>
    <property type="match status" value="1"/>
</dbReference>
<feature type="domain" description="Peptidase C14 caspase" evidence="3">
    <location>
        <begin position="4"/>
        <end position="240"/>
    </location>
</feature>
<proteinExistence type="predicted"/>
<keyword evidence="2" id="KW-0472">Membrane</keyword>
<evidence type="ECO:0000256" key="1">
    <source>
        <dbReference type="SAM" id="MobiDB-lite"/>
    </source>
</evidence>
<reference evidence="4" key="2">
    <citation type="submission" date="2016-10" db="EMBL/GenBank/DDBJ databases">
        <authorList>
            <person name="de Groot N.N."/>
        </authorList>
    </citation>
    <scope>NUCLEOTIDE SEQUENCE [LARGE SCALE GENOMIC DNA]</scope>
    <source>
        <strain evidence="4">ATCC 20501</strain>
    </source>
</reference>
<dbReference type="Proteomes" id="UP000236729">
    <property type="component" value="Unassembled WGS sequence"/>
</dbReference>
<feature type="region of interest" description="Disordered" evidence="1">
    <location>
        <begin position="379"/>
        <end position="402"/>
    </location>
</feature>
<evidence type="ECO:0000313" key="4">
    <source>
        <dbReference type="EMBL" id="SEG93115.1"/>
    </source>
</evidence>
<dbReference type="RefSeq" id="WP_093351759.1">
    <property type="nucleotide sequence ID" value="NZ_FNVB01000009.1"/>
</dbReference>
<feature type="transmembrane region" description="Helical" evidence="2">
    <location>
        <begin position="344"/>
        <end position="365"/>
    </location>
</feature>
<dbReference type="EMBL" id="FNVB01000009">
    <property type="protein sequence ID" value="SEG93115.1"/>
    <property type="molecule type" value="Genomic_DNA"/>
</dbReference>
<dbReference type="InterPro" id="IPR011600">
    <property type="entry name" value="Pept_C14_caspase"/>
</dbReference>
<keyword evidence="2" id="KW-1133">Transmembrane helix</keyword>
<evidence type="ECO:0000256" key="2">
    <source>
        <dbReference type="SAM" id="Phobius"/>
    </source>
</evidence>
<dbReference type="PROSITE" id="PS00018">
    <property type="entry name" value="EF_HAND_1"/>
    <property type="match status" value="1"/>
</dbReference>
<name>A0A1H6E8D8_9PSEU</name>
<organism evidence="4 7">
    <name type="scientific">Saccharopolyspora kobensis</name>
    <dbReference type="NCBI Taxonomy" id="146035"/>
    <lineage>
        <taxon>Bacteria</taxon>
        <taxon>Bacillati</taxon>
        <taxon>Actinomycetota</taxon>
        <taxon>Actinomycetes</taxon>
        <taxon>Pseudonocardiales</taxon>
        <taxon>Pseudonocardiaceae</taxon>
        <taxon>Saccharopolyspora</taxon>
    </lineage>
</organism>